<dbReference type="SMART" id="SM00822">
    <property type="entry name" value="PKS_KR"/>
    <property type="match status" value="1"/>
</dbReference>
<dbReference type="GO" id="GO:0016491">
    <property type="term" value="F:oxidoreductase activity"/>
    <property type="evidence" value="ECO:0007669"/>
    <property type="project" value="UniProtKB-KW"/>
</dbReference>
<dbReference type="PRINTS" id="PR00081">
    <property type="entry name" value="GDHRDH"/>
</dbReference>
<dbReference type="InterPro" id="IPR002347">
    <property type="entry name" value="SDR_fam"/>
</dbReference>
<dbReference type="Gene3D" id="3.40.50.720">
    <property type="entry name" value="NAD(P)-binding Rossmann-like Domain"/>
    <property type="match status" value="1"/>
</dbReference>
<dbReference type="PRINTS" id="PR00080">
    <property type="entry name" value="SDRFAMILY"/>
</dbReference>
<dbReference type="PIRSF" id="PIRSF000126">
    <property type="entry name" value="11-beta-HSD1"/>
    <property type="match status" value="1"/>
</dbReference>
<dbReference type="PANTHER" id="PTHR44196:SF2">
    <property type="entry name" value="SHORT-CHAIN DEHYDROGENASE-RELATED"/>
    <property type="match status" value="1"/>
</dbReference>
<dbReference type="EMBL" id="FNOI01000001">
    <property type="protein sequence ID" value="SDW33943.1"/>
    <property type="molecule type" value="Genomic_DNA"/>
</dbReference>
<evidence type="ECO:0000256" key="1">
    <source>
        <dbReference type="ARBA" id="ARBA00006484"/>
    </source>
</evidence>
<comment type="similarity">
    <text evidence="1 3">Belongs to the short-chain dehydrogenases/reductases (SDR) family.</text>
</comment>
<reference evidence="6" key="1">
    <citation type="submission" date="2016-10" db="EMBL/GenBank/DDBJ databases">
        <authorList>
            <person name="Varghese N."/>
            <person name="Submissions S."/>
        </authorList>
    </citation>
    <scope>NUCLEOTIDE SEQUENCE [LARGE SCALE GENOMIC DNA]</scope>
    <source>
        <strain evidence="6">DSM 26922</strain>
    </source>
</reference>
<protein>
    <recommendedName>
        <fullName evidence="4">Ketoreductase domain-containing protein</fullName>
    </recommendedName>
</protein>
<evidence type="ECO:0000313" key="5">
    <source>
        <dbReference type="EMBL" id="SDW33943.1"/>
    </source>
</evidence>
<dbReference type="InterPro" id="IPR057326">
    <property type="entry name" value="KR_dom"/>
</dbReference>
<sequence length="256" mass="27121">MGYVLITGASEGIGKAIARRAAKDGRDLILSARSEDKLEALAAELRSSGRTVHVIVADLNTSDGAAQLWAEAVQIGQIDVLVNNAGLGINGPFVKTDTTREDTSVQVNIVALTQLMKSAAQHMHANGAGKILNVASTAAFMPGPHMAVYHASKSYVLSLSEAVAQELAGGDFTVTALCPGATKTEFFKDADMHDVRLLKLGLMMSAEDVADAGWSGMMRGKRVVVPGLANKVFAVLPRFVPRGLLTWVVAQFYVRS</sequence>
<dbReference type="CDD" id="cd05233">
    <property type="entry name" value="SDR_c"/>
    <property type="match status" value="1"/>
</dbReference>
<name>A0A1H2SQL0_9RHOB</name>
<evidence type="ECO:0000313" key="6">
    <source>
        <dbReference type="Proteomes" id="UP000199441"/>
    </source>
</evidence>
<dbReference type="PANTHER" id="PTHR44196">
    <property type="entry name" value="DEHYDROGENASE/REDUCTASE SDR FAMILY MEMBER 7B"/>
    <property type="match status" value="1"/>
</dbReference>
<evidence type="ECO:0000259" key="4">
    <source>
        <dbReference type="SMART" id="SM00822"/>
    </source>
</evidence>
<dbReference type="RefSeq" id="WP_089945009.1">
    <property type="nucleotide sequence ID" value="NZ_FNOI01000001.1"/>
</dbReference>
<gene>
    <name evidence="5" type="ORF">SAMN04488001_0900</name>
</gene>
<dbReference type="SUPFAM" id="SSF51735">
    <property type="entry name" value="NAD(P)-binding Rossmann-fold domains"/>
    <property type="match status" value="1"/>
</dbReference>
<feature type="domain" description="Ketoreductase" evidence="4">
    <location>
        <begin position="2"/>
        <end position="182"/>
    </location>
</feature>
<evidence type="ECO:0000256" key="2">
    <source>
        <dbReference type="ARBA" id="ARBA00023002"/>
    </source>
</evidence>
<evidence type="ECO:0000256" key="3">
    <source>
        <dbReference type="RuleBase" id="RU000363"/>
    </source>
</evidence>
<keyword evidence="2" id="KW-0560">Oxidoreductase</keyword>
<accession>A0A1H2SQL0</accession>
<organism evidence="5 6">
    <name type="scientific">Litoreibacter albidus</name>
    <dbReference type="NCBI Taxonomy" id="670155"/>
    <lineage>
        <taxon>Bacteria</taxon>
        <taxon>Pseudomonadati</taxon>
        <taxon>Pseudomonadota</taxon>
        <taxon>Alphaproteobacteria</taxon>
        <taxon>Rhodobacterales</taxon>
        <taxon>Roseobacteraceae</taxon>
        <taxon>Litoreibacter</taxon>
    </lineage>
</organism>
<dbReference type="AlphaFoldDB" id="A0A1H2SQL0"/>
<dbReference type="InterPro" id="IPR036291">
    <property type="entry name" value="NAD(P)-bd_dom_sf"/>
</dbReference>
<dbReference type="OrthoDB" id="9810935at2"/>
<dbReference type="STRING" id="670155.SAMN04488001_0900"/>
<proteinExistence type="inferred from homology"/>
<dbReference type="Pfam" id="PF00106">
    <property type="entry name" value="adh_short"/>
    <property type="match status" value="1"/>
</dbReference>
<dbReference type="Proteomes" id="UP000199441">
    <property type="component" value="Unassembled WGS sequence"/>
</dbReference>
<dbReference type="GO" id="GO:0016020">
    <property type="term" value="C:membrane"/>
    <property type="evidence" value="ECO:0007669"/>
    <property type="project" value="TreeGrafter"/>
</dbReference>
<keyword evidence="6" id="KW-1185">Reference proteome</keyword>